<keyword evidence="3" id="KW-0804">Transcription</keyword>
<evidence type="ECO:0000313" key="8">
    <source>
        <dbReference type="Proteomes" id="UP001642502"/>
    </source>
</evidence>
<evidence type="ECO:0000256" key="3">
    <source>
        <dbReference type="ARBA" id="ARBA00023163"/>
    </source>
</evidence>
<feature type="compositionally biased region" description="Polar residues" evidence="5">
    <location>
        <begin position="82"/>
        <end position="94"/>
    </location>
</feature>
<dbReference type="PANTHER" id="PTHR47424">
    <property type="entry name" value="REGULATORY PROTEIN GAL4"/>
    <property type="match status" value="1"/>
</dbReference>
<protein>
    <recommendedName>
        <fullName evidence="6">Zn(2)-C6 fungal-type domain-containing protein</fullName>
    </recommendedName>
</protein>
<evidence type="ECO:0000256" key="1">
    <source>
        <dbReference type="ARBA" id="ARBA00022723"/>
    </source>
</evidence>
<dbReference type="SMART" id="SM00066">
    <property type="entry name" value="GAL4"/>
    <property type="match status" value="1"/>
</dbReference>
<dbReference type="CDD" id="cd00067">
    <property type="entry name" value="GAL4"/>
    <property type="match status" value="1"/>
</dbReference>
<proteinExistence type="predicted"/>
<dbReference type="CDD" id="cd12148">
    <property type="entry name" value="fungal_TF_MHR"/>
    <property type="match status" value="1"/>
</dbReference>
<gene>
    <name evidence="7" type="ORF">SEPCBS119000_004864</name>
</gene>
<keyword evidence="8" id="KW-1185">Reference proteome</keyword>
<evidence type="ECO:0000256" key="4">
    <source>
        <dbReference type="ARBA" id="ARBA00023242"/>
    </source>
</evidence>
<dbReference type="PROSITE" id="PS00463">
    <property type="entry name" value="ZN2_CY6_FUNGAL_1"/>
    <property type="match status" value="1"/>
</dbReference>
<feature type="domain" description="Zn(2)-C6 fungal-type" evidence="6">
    <location>
        <begin position="11"/>
        <end position="40"/>
    </location>
</feature>
<feature type="region of interest" description="Disordered" evidence="5">
    <location>
        <begin position="857"/>
        <end position="895"/>
    </location>
</feature>
<dbReference type="InterPro" id="IPR036864">
    <property type="entry name" value="Zn2-C6_fun-type_DNA-bd_sf"/>
</dbReference>
<sequence length="930" mass="101378">MDRSKARISKACQECRLRKIRCNGNEPCQRCQSRNLPCEFRKKARNRMKKSDLPGPVGAVSCGSAADAHSSQSYRDSDDGHSSPQTSRGPTSNAAPIRHSQRISSIDTASKSPGGSRSSSLRNQSVSATHRASPSVFLQLYYGPSSNFSLLNSIYHQIEDRRTEEVHASKRRKTVKTGNVPQPPSSSRDGNDKVKSREGNTNQHDDDVGHDDGANGNDVGDTTIKDVEEFGPGLDLFGTRRLYFGDLAAGAETSMVSRSFTDGAAMFIDRVLAERLLERYLSTFWLVLPIWSRDTFRSRLASFYEPSYVLASGDPDAIIVLLGLALGASMLDEELAARYLYNMAKNRAAEFDEMVNVQMVQISLMMSHYSSERARPNSSFLLAGTAVRKAIAAGLHKGVGGSSRGNAAQQSPDAARQMRITIWSVYFWETWLCFSLGRPSSISDSEMDVPFPTEEKLLFSIVTLARIMSKSAKAIYRKHHDSLLPLWIAANEIRLELRTVAVQLREDFNFGVRDDPNTGELGMCQAIVSTLYHHTLILTFRPFLILRATLRQKDIKEGTDRARPPPPPWLDTAAEYCIDAARHSIAFLIRAFEKDEICRGIRYHGFFIEGASHVLAFELLNNANDAARESHLHWIQLAIRALQLVTHNRNAKYGIPFPVDVAGTLERMIRSVYPDFRADQVNTSAKLPSIPSIQSGILASGTATASLQAQQQLQPQTLAGNARLDSDTRIEEHDDIAAFAKRSSDSPYVGGHRGADAASPFSVAQQQMPQASQLQLPAMSPKPPATMNAVASANALGNANLHSSPLPGVYPAARSTQVNLTDVSSLGNLSNALPPLLFPFTPFGGHDEVSSIDRVANGHTPGLDGSLTQSSHRGGLPGAGGNPADGLPVSISGEAPPADLTAADLGCDFDFGTMNMEAFLSFDTNLPFSF</sequence>
<feature type="compositionally biased region" description="Basic and acidic residues" evidence="5">
    <location>
        <begin position="189"/>
        <end position="213"/>
    </location>
</feature>
<keyword evidence="4" id="KW-0539">Nucleus</keyword>
<evidence type="ECO:0000313" key="7">
    <source>
        <dbReference type="EMBL" id="CAK7271941.1"/>
    </source>
</evidence>
<dbReference type="SUPFAM" id="SSF57701">
    <property type="entry name" value="Zn2/Cys6 DNA-binding domain"/>
    <property type="match status" value="1"/>
</dbReference>
<comment type="caution">
    <text evidence="7">The sequence shown here is derived from an EMBL/GenBank/DDBJ whole genome shotgun (WGS) entry which is preliminary data.</text>
</comment>
<evidence type="ECO:0000256" key="5">
    <source>
        <dbReference type="SAM" id="MobiDB-lite"/>
    </source>
</evidence>
<feature type="region of interest" description="Disordered" evidence="5">
    <location>
        <begin position="162"/>
        <end position="224"/>
    </location>
</feature>
<evidence type="ECO:0000259" key="6">
    <source>
        <dbReference type="PROSITE" id="PS50048"/>
    </source>
</evidence>
<dbReference type="InterPro" id="IPR007219">
    <property type="entry name" value="XnlR_reg_dom"/>
</dbReference>
<dbReference type="Gene3D" id="4.10.240.10">
    <property type="entry name" value="Zn(2)-C6 fungal-type DNA-binding domain"/>
    <property type="match status" value="1"/>
</dbReference>
<dbReference type="Pfam" id="PF00172">
    <property type="entry name" value="Zn_clus"/>
    <property type="match status" value="1"/>
</dbReference>
<accession>A0ABP0DUG3</accession>
<dbReference type="EMBL" id="CAWUON010000080">
    <property type="protein sequence ID" value="CAK7271941.1"/>
    <property type="molecule type" value="Genomic_DNA"/>
</dbReference>
<dbReference type="PROSITE" id="PS50048">
    <property type="entry name" value="ZN2_CY6_FUNGAL_2"/>
    <property type="match status" value="1"/>
</dbReference>
<dbReference type="SMART" id="SM00906">
    <property type="entry name" value="Fungal_trans"/>
    <property type="match status" value="1"/>
</dbReference>
<feature type="region of interest" description="Disordered" evidence="5">
    <location>
        <begin position="47"/>
        <end position="129"/>
    </location>
</feature>
<dbReference type="Proteomes" id="UP001642502">
    <property type="component" value="Unassembled WGS sequence"/>
</dbReference>
<reference evidence="7 8" key="1">
    <citation type="submission" date="2024-01" db="EMBL/GenBank/DDBJ databases">
        <authorList>
            <person name="Allen C."/>
            <person name="Tagirdzhanova G."/>
        </authorList>
    </citation>
    <scope>NUCLEOTIDE SEQUENCE [LARGE SCALE GENOMIC DNA]</scope>
    <source>
        <strain evidence="7 8">CBS 119000</strain>
    </source>
</reference>
<name>A0ABP0DUG3_9PEZI</name>
<organism evidence="7 8">
    <name type="scientific">Sporothrix epigloea</name>
    <dbReference type="NCBI Taxonomy" id="1892477"/>
    <lineage>
        <taxon>Eukaryota</taxon>
        <taxon>Fungi</taxon>
        <taxon>Dikarya</taxon>
        <taxon>Ascomycota</taxon>
        <taxon>Pezizomycotina</taxon>
        <taxon>Sordariomycetes</taxon>
        <taxon>Sordariomycetidae</taxon>
        <taxon>Ophiostomatales</taxon>
        <taxon>Ophiostomataceae</taxon>
        <taxon>Sporothrix</taxon>
    </lineage>
</organism>
<dbReference type="InterPro" id="IPR001138">
    <property type="entry name" value="Zn2Cys6_DnaBD"/>
</dbReference>
<keyword evidence="1" id="KW-0479">Metal-binding</keyword>
<dbReference type="InterPro" id="IPR051127">
    <property type="entry name" value="Fungal_SecMet_Regulators"/>
</dbReference>
<dbReference type="PANTHER" id="PTHR47424:SF15">
    <property type="entry name" value="ZN(II)2CYS6 TRANSCRIPTION FACTOR (EUROFUNG)"/>
    <property type="match status" value="1"/>
</dbReference>
<feature type="compositionally biased region" description="Polar residues" evidence="5">
    <location>
        <begin position="176"/>
        <end position="188"/>
    </location>
</feature>
<keyword evidence="2" id="KW-0805">Transcription regulation</keyword>
<evidence type="ECO:0000256" key="2">
    <source>
        <dbReference type="ARBA" id="ARBA00023015"/>
    </source>
</evidence>
<dbReference type="Pfam" id="PF04082">
    <property type="entry name" value="Fungal_trans"/>
    <property type="match status" value="1"/>
</dbReference>
<feature type="compositionally biased region" description="Low complexity" evidence="5">
    <location>
        <begin position="110"/>
        <end position="127"/>
    </location>
</feature>